<dbReference type="AlphaFoldDB" id="A0A0A9DBK9"/>
<feature type="region of interest" description="Disordered" evidence="1">
    <location>
        <begin position="18"/>
        <end position="45"/>
    </location>
</feature>
<reference evidence="2" key="2">
    <citation type="journal article" date="2015" name="Data Brief">
        <title>Shoot transcriptome of the giant reed, Arundo donax.</title>
        <authorList>
            <person name="Barrero R.A."/>
            <person name="Guerrero F.D."/>
            <person name="Moolhuijzen P."/>
            <person name="Goolsby J.A."/>
            <person name="Tidwell J."/>
            <person name="Bellgard S.E."/>
            <person name="Bellgard M.I."/>
        </authorList>
    </citation>
    <scope>NUCLEOTIDE SEQUENCE</scope>
    <source>
        <tissue evidence="2">Shoot tissue taken approximately 20 cm above the soil surface</tissue>
    </source>
</reference>
<name>A0A0A9DBK9_ARUDO</name>
<organism evidence="2">
    <name type="scientific">Arundo donax</name>
    <name type="common">Giant reed</name>
    <name type="synonym">Donax arundinaceus</name>
    <dbReference type="NCBI Taxonomy" id="35708"/>
    <lineage>
        <taxon>Eukaryota</taxon>
        <taxon>Viridiplantae</taxon>
        <taxon>Streptophyta</taxon>
        <taxon>Embryophyta</taxon>
        <taxon>Tracheophyta</taxon>
        <taxon>Spermatophyta</taxon>
        <taxon>Magnoliopsida</taxon>
        <taxon>Liliopsida</taxon>
        <taxon>Poales</taxon>
        <taxon>Poaceae</taxon>
        <taxon>PACMAD clade</taxon>
        <taxon>Arundinoideae</taxon>
        <taxon>Arundineae</taxon>
        <taxon>Arundo</taxon>
    </lineage>
</organism>
<feature type="compositionally biased region" description="Gly residues" evidence="1">
    <location>
        <begin position="31"/>
        <end position="40"/>
    </location>
</feature>
<protein>
    <submittedName>
        <fullName evidence="2">Uncharacterized protein</fullName>
    </submittedName>
</protein>
<proteinExistence type="predicted"/>
<sequence>MPLSPAASLGFSPPKLQASGVAVASPPWPAGAGGGDGVGDVNGEEGGDWYPFAASCGSVMDMSALNRPWPDS</sequence>
<reference evidence="2" key="1">
    <citation type="submission" date="2014-09" db="EMBL/GenBank/DDBJ databases">
        <authorList>
            <person name="Magalhaes I.L.F."/>
            <person name="Oliveira U."/>
            <person name="Santos F.R."/>
            <person name="Vidigal T.H.D.A."/>
            <person name="Brescovit A.D."/>
            <person name="Santos A.J."/>
        </authorList>
    </citation>
    <scope>NUCLEOTIDE SEQUENCE</scope>
    <source>
        <tissue evidence="2">Shoot tissue taken approximately 20 cm above the soil surface</tissue>
    </source>
</reference>
<evidence type="ECO:0000256" key="1">
    <source>
        <dbReference type="SAM" id="MobiDB-lite"/>
    </source>
</evidence>
<dbReference type="EMBL" id="GBRH01216798">
    <property type="protein sequence ID" value="JAD81097.1"/>
    <property type="molecule type" value="Transcribed_RNA"/>
</dbReference>
<accession>A0A0A9DBK9</accession>
<evidence type="ECO:0000313" key="2">
    <source>
        <dbReference type="EMBL" id="JAD81097.1"/>
    </source>
</evidence>